<comment type="caution">
    <text evidence="1">The sequence shown here is derived from an EMBL/GenBank/DDBJ whole genome shotgun (WGS) entry which is preliminary data.</text>
</comment>
<gene>
    <name evidence="1" type="ORF">CHX27_07755</name>
</gene>
<dbReference type="EMBL" id="NOXX01000193">
    <property type="protein sequence ID" value="OYQ44298.1"/>
    <property type="molecule type" value="Genomic_DNA"/>
</dbReference>
<dbReference type="Pfam" id="PF14595">
    <property type="entry name" value="Thioredoxin_9"/>
    <property type="match status" value="1"/>
</dbReference>
<dbReference type="InterPro" id="IPR036249">
    <property type="entry name" value="Thioredoxin-like_sf"/>
</dbReference>
<accession>A0A255ZS10</accession>
<dbReference type="SUPFAM" id="SSF52833">
    <property type="entry name" value="Thioredoxin-like"/>
    <property type="match status" value="1"/>
</dbReference>
<sequence length="204" mass="23406">MKFFSTPAALVQDALSKSYSYAEYRKLVTDLIAEGKSTGPKQSADLLQYSELNEARMSRLDKTSEIYPEIAAQLEKLPHRQTWIAITEGWCGDAAQILPYINKMAEVAPNVSFKCVLRDENPEFMDYFLTGEARSIPRIVVTDTDTFEVYAAYGPRPFEAAEIVRQYRDKYGVIDEKLKIHLQKWYNKDAGMLIQREFLSLVKL</sequence>
<dbReference type="Gene3D" id="3.40.30.10">
    <property type="entry name" value="Glutaredoxin"/>
    <property type="match status" value="1"/>
</dbReference>
<organism evidence="1 2">
    <name type="scientific">Flavobacterium aurantiibacter</name>
    <dbReference type="NCBI Taxonomy" id="2023067"/>
    <lineage>
        <taxon>Bacteria</taxon>
        <taxon>Pseudomonadati</taxon>
        <taxon>Bacteroidota</taxon>
        <taxon>Flavobacteriia</taxon>
        <taxon>Flavobacteriales</taxon>
        <taxon>Flavobacteriaceae</taxon>
        <taxon>Flavobacterium</taxon>
    </lineage>
</organism>
<protein>
    <recommendedName>
        <fullName evidence="3">Thioredoxin family protein</fullName>
    </recommendedName>
</protein>
<reference evidence="1 2" key="1">
    <citation type="submission" date="2017-07" db="EMBL/GenBank/DDBJ databases">
        <title>Flavobacterium cyanobacteriorum sp. nov., isolated from cyanobacterial aggregates in a eutrophic lake.</title>
        <authorList>
            <person name="Cai H."/>
        </authorList>
    </citation>
    <scope>NUCLEOTIDE SEQUENCE [LARGE SCALE GENOMIC DNA]</scope>
    <source>
        <strain evidence="1 2">TH167</strain>
    </source>
</reference>
<name>A0A255ZS10_9FLAO</name>
<evidence type="ECO:0000313" key="1">
    <source>
        <dbReference type="EMBL" id="OYQ44298.1"/>
    </source>
</evidence>
<evidence type="ECO:0000313" key="2">
    <source>
        <dbReference type="Proteomes" id="UP000216035"/>
    </source>
</evidence>
<dbReference type="OrthoDB" id="6120799at2"/>
<keyword evidence="2" id="KW-1185">Reference proteome</keyword>
<proteinExistence type="predicted"/>
<dbReference type="RefSeq" id="WP_094486196.1">
    <property type="nucleotide sequence ID" value="NZ_NOXX01000193.1"/>
</dbReference>
<dbReference type="Proteomes" id="UP000216035">
    <property type="component" value="Unassembled WGS sequence"/>
</dbReference>
<dbReference type="AlphaFoldDB" id="A0A255ZS10"/>
<evidence type="ECO:0008006" key="3">
    <source>
        <dbReference type="Google" id="ProtNLM"/>
    </source>
</evidence>